<accession>A0ABT2TK23</accession>
<dbReference type="RefSeq" id="WP_262591109.1">
    <property type="nucleotide sequence ID" value="NZ_JAOQJQ010000003.1"/>
</dbReference>
<evidence type="ECO:0000313" key="1">
    <source>
        <dbReference type="EMBL" id="MCU6762559.1"/>
    </source>
</evidence>
<dbReference type="NCBIfam" id="TIGR01784">
    <property type="entry name" value="T_den_put_tspse"/>
    <property type="match status" value="1"/>
</dbReference>
<reference evidence="1 2" key="1">
    <citation type="journal article" date="2021" name="ISME Commun">
        <title>Automated analysis of genomic sequences facilitates high-throughput and comprehensive description of bacteria.</title>
        <authorList>
            <person name="Hitch T.C.A."/>
        </authorList>
    </citation>
    <scope>NUCLEOTIDE SEQUENCE [LARGE SCALE GENOMIC DNA]</scope>
    <source>
        <strain evidence="1 2">Sanger_109</strain>
    </source>
</reference>
<gene>
    <name evidence="1" type="ORF">OCV88_09455</name>
</gene>
<dbReference type="Pfam" id="PF12784">
    <property type="entry name" value="PDDEXK_2"/>
    <property type="match status" value="1"/>
</dbReference>
<protein>
    <submittedName>
        <fullName evidence="1">Rpn family recombination-promoting nuclease/putative transposase</fullName>
    </submittedName>
</protein>
<sequence length="286" mass="32861">MKPSKPLGQLTLFDRFLFAEAMESPGNLQILLEIILGRDVHLKDCPQSEKEIRTTPLKRFVKLDVWSQDEEGVVYNTEAQKENTGNLPRRSRYYQGMIDSKLLEPGEIDFRKLNQLYVIMITPFDLFGAGKYQYTFQMKCEEVPGLNLEDGVTRIFLNSHGTDPEGVSEELIELLHYIEHTNEKTEESCKSGRIKTLKRRIDSLKENAEVSVRYMQAWEERVMEQNEARKEGIKSGLIAGKQKKLEEQIQKKLVKGKNPEQIAKDLEEPIETVRGIIEAVKGSIDS</sequence>
<organism evidence="1 2">
    <name type="scientific">Brotonthovivens ammoniilytica</name>
    <dbReference type="NCBI Taxonomy" id="2981725"/>
    <lineage>
        <taxon>Bacteria</taxon>
        <taxon>Bacillati</taxon>
        <taxon>Bacillota</taxon>
        <taxon>Clostridia</taxon>
        <taxon>Lachnospirales</taxon>
        <taxon>Lachnospiraceae</taxon>
        <taxon>Brotonthovivens</taxon>
    </lineage>
</organism>
<dbReference type="InterPro" id="IPR010106">
    <property type="entry name" value="RpnA"/>
</dbReference>
<keyword evidence="2" id="KW-1185">Reference proteome</keyword>
<evidence type="ECO:0000313" key="2">
    <source>
        <dbReference type="Proteomes" id="UP001652442"/>
    </source>
</evidence>
<comment type="caution">
    <text evidence="1">The sequence shown here is derived from an EMBL/GenBank/DDBJ whole genome shotgun (WGS) entry which is preliminary data.</text>
</comment>
<dbReference type="Proteomes" id="UP001652442">
    <property type="component" value="Unassembled WGS sequence"/>
</dbReference>
<name>A0ABT2TK23_9FIRM</name>
<proteinExistence type="predicted"/>
<dbReference type="EMBL" id="JAOQJQ010000003">
    <property type="protein sequence ID" value="MCU6762559.1"/>
    <property type="molecule type" value="Genomic_DNA"/>
</dbReference>